<dbReference type="NCBIfam" id="TIGR00711">
    <property type="entry name" value="efflux_EmrB"/>
    <property type="match status" value="1"/>
</dbReference>
<keyword evidence="11" id="KW-1185">Reference proteome</keyword>
<feature type="transmembrane region" description="Helical" evidence="8">
    <location>
        <begin position="135"/>
        <end position="156"/>
    </location>
</feature>
<feature type="transmembrane region" description="Helical" evidence="8">
    <location>
        <begin position="329"/>
        <end position="348"/>
    </location>
</feature>
<dbReference type="InterPro" id="IPR036259">
    <property type="entry name" value="MFS_trans_sf"/>
</dbReference>
<dbReference type="InterPro" id="IPR020846">
    <property type="entry name" value="MFS_dom"/>
</dbReference>
<feature type="transmembrane region" description="Helical" evidence="8">
    <location>
        <begin position="226"/>
        <end position="243"/>
    </location>
</feature>
<comment type="similarity">
    <text evidence="2">Belongs to the major facilitator superfamily. EmrB family.</text>
</comment>
<dbReference type="InterPro" id="IPR005829">
    <property type="entry name" value="Sugar_transporter_CS"/>
</dbReference>
<dbReference type="Proteomes" id="UP000276443">
    <property type="component" value="Unassembled WGS sequence"/>
</dbReference>
<dbReference type="InterPro" id="IPR004638">
    <property type="entry name" value="EmrB-like"/>
</dbReference>
<dbReference type="GO" id="GO:0022857">
    <property type="term" value="F:transmembrane transporter activity"/>
    <property type="evidence" value="ECO:0007669"/>
    <property type="project" value="InterPro"/>
</dbReference>
<feature type="transmembrane region" description="Helical" evidence="8">
    <location>
        <begin position="436"/>
        <end position="456"/>
    </location>
</feature>
<dbReference type="Gene3D" id="1.20.1250.20">
    <property type="entry name" value="MFS general substrate transporter like domains"/>
    <property type="match status" value="1"/>
</dbReference>
<dbReference type="CDD" id="cd17503">
    <property type="entry name" value="MFS_LmrB_MDR_like"/>
    <property type="match status" value="1"/>
</dbReference>
<keyword evidence="3" id="KW-0813">Transport</keyword>
<evidence type="ECO:0000256" key="2">
    <source>
        <dbReference type="ARBA" id="ARBA00008537"/>
    </source>
</evidence>
<dbReference type="PANTHER" id="PTHR42718">
    <property type="entry name" value="MAJOR FACILITATOR SUPERFAMILY MULTIDRUG TRANSPORTER MFSC"/>
    <property type="match status" value="1"/>
</dbReference>
<feature type="transmembrane region" description="Helical" evidence="8">
    <location>
        <begin position="162"/>
        <end position="185"/>
    </location>
</feature>
<feature type="transmembrane region" description="Helical" evidence="8">
    <location>
        <begin position="7"/>
        <end position="23"/>
    </location>
</feature>
<dbReference type="InterPro" id="IPR011701">
    <property type="entry name" value="MFS"/>
</dbReference>
<keyword evidence="4" id="KW-1003">Cell membrane</keyword>
<feature type="transmembrane region" description="Helical" evidence="8">
    <location>
        <begin position="102"/>
        <end position="123"/>
    </location>
</feature>
<proteinExistence type="inferred from homology"/>
<feature type="transmembrane region" description="Helical" evidence="8">
    <location>
        <begin position="43"/>
        <end position="64"/>
    </location>
</feature>
<feature type="transmembrane region" description="Helical" evidence="8">
    <location>
        <begin position="264"/>
        <end position="289"/>
    </location>
</feature>
<evidence type="ECO:0000259" key="9">
    <source>
        <dbReference type="PROSITE" id="PS50850"/>
    </source>
</evidence>
<dbReference type="RefSeq" id="WP_124218916.1">
    <property type="nucleotide sequence ID" value="NZ_RKRF01000002.1"/>
</dbReference>
<evidence type="ECO:0000256" key="4">
    <source>
        <dbReference type="ARBA" id="ARBA00022475"/>
    </source>
</evidence>
<keyword evidence="5 8" id="KW-0812">Transmembrane</keyword>
<name>A0A3N5BHI3_9BACI</name>
<evidence type="ECO:0000313" key="11">
    <source>
        <dbReference type="Proteomes" id="UP000276443"/>
    </source>
</evidence>
<keyword evidence="6 8" id="KW-1133">Transmembrane helix</keyword>
<comment type="caution">
    <text evidence="10">The sequence shown here is derived from an EMBL/GenBank/DDBJ whole genome shotgun (WGS) entry which is preliminary data.</text>
</comment>
<comment type="subcellular location">
    <subcellularLocation>
        <location evidence="1">Cell membrane</location>
        <topology evidence="1">Multi-pass membrane protein</topology>
    </subcellularLocation>
</comment>
<dbReference type="GO" id="GO:0005886">
    <property type="term" value="C:plasma membrane"/>
    <property type="evidence" value="ECO:0007669"/>
    <property type="project" value="UniProtKB-SubCell"/>
</dbReference>
<feature type="transmembrane region" description="Helical" evidence="8">
    <location>
        <begin position="76"/>
        <end position="96"/>
    </location>
</feature>
<dbReference type="PRINTS" id="PR01036">
    <property type="entry name" value="TCRTETB"/>
</dbReference>
<reference evidence="10 11" key="1">
    <citation type="submission" date="2018-11" db="EMBL/GenBank/DDBJ databases">
        <title>Genomic Encyclopedia of Type Strains, Phase IV (KMG-IV): sequencing the most valuable type-strain genomes for metagenomic binning, comparative biology and taxonomic classification.</title>
        <authorList>
            <person name="Goeker M."/>
        </authorList>
    </citation>
    <scope>NUCLEOTIDE SEQUENCE [LARGE SCALE GENOMIC DNA]</scope>
    <source>
        <strain evidence="10 11">DSM 18090</strain>
    </source>
</reference>
<feature type="transmembrane region" description="Helical" evidence="8">
    <location>
        <begin position="354"/>
        <end position="375"/>
    </location>
</feature>
<feature type="transmembrane region" description="Helical" evidence="8">
    <location>
        <begin position="396"/>
        <end position="416"/>
    </location>
</feature>
<evidence type="ECO:0000313" key="10">
    <source>
        <dbReference type="EMBL" id="RPF57043.1"/>
    </source>
</evidence>
<keyword evidence="7 8" id="KW-0472">Membrane</keyword>
<accession>A0A3N5BHI3</accession>
<feature type="transmembrane region" description="Helical" evidence="8">
    <location>
        <begin position="197"/>
        <end position="214"/>
    </location>
</feature>
<dbReference type="PANTHER" id="PTHR42718:SF9">
    <property type="entry name" value="MAJOR FACILITATOR SUPERFAMILY MULTIDRUG TRANSPORTER MFSC"/>
    <property type="match status" value="1"/>
</dbReference>
<evidence type="ECO:0000256" key="5">
    <source>
        <dbReference type="ARBA" id="ARBA00022692"/>
    </source>
</evidence>
<evidence type="ECO:0000256" key="8">
    <source>
        <dbReference type="SAM" id="Phobius"/>
    </source>
</evidence>
<feature type="transmembrane region" description="Helical" evidence="8">
    <location>
        <begin position="301"/>
        <end position="322"/>
    </location>
</feature>
<organism evidence="10 11">
    <name type="scientific">Aquisalibacillus elongatus</name>
    <dbReference type="NCBI Taxonomy" id="485577"/>
    <lineage>
        <taxon>Bacteria</taxon>
        <taxon>Bacillati</taxon>
        <taxon>Bacillota</taxon>
        <taxon>Bacilli</taxon>
        <taxon>Bacillales</taxon>
        <taxon>Bacillaceae</taxon>
        <taxon>Aquisalibacillus</taxon>
    </lineage>
</organism>
<dbReference type="Pfam" id="PF07690">
    <property type="entry name" value="MFS_1"/>
    <property type="match status" value="1"/>
</dbReference>
<dbReference type="PROSITE" id="PS00217">
    <property type="entry name" value="SUGAR_TRANSPORT_2"/>
    <property type="match status" value="1"/>
</dbReference>
<evidence type="ECO:0000256" key="3">
    <source>
        <dbReference type="ARBA" id="ARBA00022448"/>
    </source>
</evidence>
<evidence type="ECO:0000256" key="6">
    <source>
        <dbReference type="ARBA" id="ARBA00022989"/>
    </source>
</evidence>
<dbReference type="EMBL" id="RKRF01000002">
    <property type="protein sequence ID" value="RPF57043.1"/>
    <property type="molecule type" value="Genomic_DNA"/>
</dbReference>
<protein>
    <submittedName>
        <fullName evidence="10">EmrB/QacA subfamily drug resistance transporter</fullName>
    </submittedName>
</protein>
<dbReference type="Gene3D" id="1.20.1720.10">
    <property type="entry name" value="Multidrug resistance protein D"/>
    <property type="match status" value="1"/>
</dbReference>
<feature type="domain" description="Major facilitator superfamily (MFS) profile" evidence="9">
    <location>
        <begin position="10"/>
        <end position="463"/>
    </location>
</feature>
<sequence>MGKFDQKWLVVLSVLTGTFTVILNNSMLNPVLPELQRVFDTDAVGISWILTIFMIAMGMTMPVTGFLGDRFGKKKIYIIGLTLFAFGSLLGAFSQWLSMVIIARAIQGIAGGLMMPNAMALIFQAFPRNERGYAVGIYGVAAMVAPAIGPTIGGVIAENFDWYFLFLFNLPFAFLGIFFSTKYLITTKPDPSRIFDWKGFVIITAGVGAVLYVLGQGRNVEDALTVMNFSIIAIGIILIYTFIKYELKQDAPLLELSVFKVKTYRYSIIATSAASIGLFSNLFLLPYLIQDGYGLSMVQTGLIFIPSALASGAFMTIGGRILDKKGPKLVVPTGLIILTFACLMFGFVDLTTSFWILILINIVHGIGLGLGNMPATTAGMNMIPDHLVAQGSAMNNLIRQMSSSLGIVIFSVYFELRRGQYMLMDQMSQNEATLEAINEAFILAAIIVSISIPFAYKMKGIQEVEKE</sequence>
<dbReference type="OrthoDB" id="9816041at2"/>
<dbReference type="PROSITE" id="PS50850">
    <property type="entry name" value="MFS"/>
    <property type="match status" value="1"/>
</dbReference>
<dbReference type="AlphaFoldDB" id="A0A3N5BHI3"/>
<evidence type="ECO:0000256" key="7">
    <source>
        <dbReference type="ARBA" id="ARBA00023136"/>
    </source>
</evidence>
<dbReference type="SUPFAM" id="SSF103473">
    <property type="entry name" value="MFS general substrate transporter"/>
    <property type="match status" value="1"/>
</dbReference>
<evidence type="ECO:0000256" key="1">
    <source>
        <dbReference type="ARBA" id="ARBA00004651"/>
    </source>
</evidence>
<gene>
    <name evidence="10" type="ORF">EDC24_0091</name>
</gene>